<keyword evidence="3 5" id="KW-0560">Oxidoreductase</keyword>
<dbReference type="Pfam" id="PF02826">
    <property type="entry name" value="2-Hacid_dh_C"/>
    <property type="match status" value="1"/>
</dbReference>
<comment type="caution">
    <text evidence="8">The sequence shown here is derived from an EMBL/GenBank/DDBJ whole genome shotgun (WGS) entry which is preliminary data.</text>
</comment>
<evidence type="ECO:0000313" key="8">
    <source>
        <dbReference type="EMBL" id="MDO1536683.1"/>
    </source>
</evidence>
<dbReference type="PANTHER" id="PTHR42789:SF1">
    <property type="entry name" value="D-ISOMER SPECIFIC 2-HYDROXYACID DEHYDROGENASE FAMILY PROTEIN (AFU_ORTHOLOGUE AFUA_6G10090)"/>
    <property type="match status" value="1"/>
</dbReference>
<dbReference type="SUPFAM" id="SSF51735">
    <property type="entry name" value="NAD(P)-binding Rossmann-fold domains"/>
    <property type="match status" value="1"/>
</dbReference>
<dbReference type="RefSeq" id="WP_301814835.1">
    <property type="nucleotide sequence ID" value="NZ_JAUJZH010000030.1"/>
</dbReference>
<reference evidence="8" key="1">
    <citation type="submission" date="2023-06" db="EMBL/GenBank/DDBJ databases">
        <authorList>
            <person name="Jiang Y."/>
            <person name="Liu Q."/>
        </authorList>
    </citation>
    <scope>NUCLEOTIDE SEQUENCE</scope>
    <source>
        <strain evidence="8">CGMCC 1.12090</strain>
    </source>
</reference>
<protein>
    <submittedName>
        <fullName evidence="8">NAD(P)-dependent oxidoreductase</fullName>
    </submittedName>
</protein>
<keyword evidence="4" id="KW-0520">NAD</keyword>
<dbReference type="PROSITE" id="PS00065">
    <property type="entry name" value="D_2_HYDROXYACID_DH_1"/>
    <property type="match status" value="1"/>
</dbReference>
<evidence type="ECO:0000256" key="5">
    <source>
        <dbReference type="RuleBase" id="RU003719"/>
    </source>
</evidence>
<feature type="domain" description="D-isomer specific 2-hydroxyacid dehydrogenase NAD-binding" evidence="7">
    <location>
        <begin position="133"/>
        <end position="308"/>
    </location>
</feature>
<dbReference type="EMBL" id="JAUKVY010000030">
    <property type="protein sequence ID" value="MDO1536683.1"/>
    <property type="molecule type" value="Genomic_DNA"/>
</dbReference>
<gene>
    <name evidence="8" type="ORF">Q2T77_30865</name>
</gene>
<organism evidence="8 9">
    <name type="scientific">Variovorax ginsengisoli</name>
    <dbReference type="NCBI Taxonomy" id="363844"/>
    <lineage>
        <taxon>Bacteria</taxon>
        <taxon>Pseudomonadati</taxon>
        <taxon>Pseudomonadota</taxon>
        <taxon>Betaproteobacteria</taxon>
        <taxon>Burkholderiales</taxon>
        <taxon>Comamonadaceae</taxon>
        <taxon>Variovorax</taxon>
    </lineage>
</organism>
<evidence type="ECO:0000256" key="2">
    <source>
        <dbReference type="ARBA" id="ARBA00022605"/>
    </source>
</evidence>
<dbReference type="InterPro" id="IPR006139">
    <property type="entry name" value="D-isomer_2_OHA_DH_cat_dom"/>
</dbReference>
<dbReference type="SUPFAM" id="SSF52283">
    <property type="entry name" value="Formate/glycerate dehydrogenase catalytic domain-like"/>
    <property type="match status" value="1"/>
</dbReference>
<keyword evidence="2" id="KW-0028">Amino-acid biosynthesis</keyword>
<dbReference type="Gene3D" id="3.40.50.720">
    <property type="entry name" value="NAD(P)-binding Rossmann-like Domain"/>
    <property type="match status" value="2"/>
</dbReference>
<comment type="similarity">
    <text evidence="1 5">Belongs to the D-isomer specific 2-hydroxyacid dehydrogenase family.</text>
</comment>
<feature type="domain" description="D-isomer specific 2-hydroxyacid dehydrogenase catalytic" evidence="6">
    <location>
        <begin position="63"/>
        <end position="337"/>
    </location>
</feature>
<dbReference type="InterPro" id="IPR036291">
    <property type="entry name" value="NAD(P)-bd_dom_sf"/>
</dbReference>
<evidence type="ECO:0000259" key="6">
    <source>
        <dbReference type="Pfam" id="PF00389"/>
    </source>
</evidence>
<dbReference type="Proteomes" id="UP001169027">
    <property type="component" value="Unassembled WGS sequence"/>
</dbReference>
<dbReference type="InterPro" id="IPR050857">
    <property type="entry name" value="D-2-hydroxyacid_DH"/>
</dbReference>
<evidence type="ECO:0000259" key="7">
    <source>
        <dbReference type="Pfam" id="PF02826"/>
    </source>
</evidence>
<sequence>MNTICRSHDSERAPRVFVVHDHMLEPMFDGIVQDLEAHGVEILRGPASRAGDTPGVLPPAFMSTLQQSDIAMFSSRAVCDATMLTACAPRLRAVINPTIGVETVDLASATELGILVGNGATPENYLGMAESAMMFMLNLFLNLRTTERHLRENKPRPAPDKVHARTLRGKTIGILGLGNIGRSIVDMLAPFGVEVLAFSPRADASTVPPGVEMTGLDDLMARADLVCVCIAVTPENRQLVNERTLGLMKPSAYLVNIARGDAVDEPALIRTLQDCRIAGAALDTYVHEPLPMDSPLRQLDNVILTPHAVGYTKETVDSLRRAALENIRRVVIGLPPLYCKNPSAIARWNTRISSMDRLRGWRQAMREVIA</sequence>
<dbReference type="InterPro" id="IPR006140">
    <property type="entry name" value="D-isomer_DH_NAD-bd"/>
</dbReference>
<evidence type="ECO:0000256" key="1">
    <source>
        <dbReference type="ARBA" id="ARBA00005854"/>
    </source>
</evidence>
<dbReference type="PANTHER" id="PTHR42789">
    <property type="entry name" value="D-ISOMER SPECIFIC 2-HYDROXYACID DEHYDROGENASE FAMILY PROTEIN (AFU_ORTHOLOGUE AFUA_6G10090)"/>
    <property type="match status" value="1"/>
</dbReference>
<dbReference type="InterPro" id="IPR029752">
    <property type="entry name" value="D-isomer_DH_CS1"/>
</dbReference>
<name>A0ABT8SCQ1_9BURK</name>
<evidence type="ECO:0000256" key="3">
    <source>
        <dbReference type="ARBA" id="ARBA00023002"/>
    </source>
</evidence>
<evidence type="ECO:0000256" key="4">
    <source>
        <dbReference type="ARBA" id="ARBA00023027"/>
    </source>
</evidence>
<dbReference type="Pfam" id="PF00389">
    <property type="entry name" value="2-Hacid_dh"/>
    <property type="match status" value="1"/>
</dbReference>
<proteinExistence type="inferred from homology"/>
<evidence type="ECO:0000313" key="9">
    <source>
        <dbReference type="Proteomes" id="UP001169027"/>
    </source>
</evidence>
<accession>A0ABT8SCQ1</accession>
<keyword evidence="9" id="KW-1185">Reference proteome</keyword>